<accession>A0A443IK58</accession>
<dbReference type="InterPro" id="IPR016181">
    <property type="entry name" value="Acyl_CoA_acyltransferase"/>
</dbReference>
<dbReference type="EMBL" id="QYTU02000046">
    <property type="protein sequence ID" value="RWR05283.1"/>
    <property type="molecule type" value="Genomic_DNA"/>
</dbReference>
<proteinExistence type="predicted"/>
<dbReference type="SUPFAM" id="SSF55729">
    <property type="entry name" value="Acyl-CoA N-acyltransferases (Nat)"/>
    <property type="match status" value="1"/>
</dbReference>
<organism evidence="2 3">
    <name type="scientific">Siminovitchia fortis</name>
    <dbReference type="NCBI Taxonomy" id="254758"/>
    <lineage>
        <taxon>Bacteria</taxon>
        <taxon>Bacillati</taxon>
        <taxon>Bacillota</taxon>
        <taxon>Bacilli</taxon>
        <taxon>Bacillales</taxon>
        <taxon>Bacillaceae</taxon>
        <taxon>Siminovitchia</taxon>
    </lineage>
</organism>
<evidence type="ECO:0000313" key="2">
    <source>
        <dbReference type="EMBL" id="RWR05283.1"/>
    </source>
</evidence>
<dbReference type="Pfam" id="PF13508">
    <property type="entry name" value="Acetyltransf_7"/>
    <property type="match status" value="1"/>
</dbReference>
<dbReference type="RefSeq" id="WP_120075395.1">
    <property type="nucleotide sequence ID" value="NZ_CP126113.1"/>
</dbReference>
<dbReference type="OrthoDB" id="9812289at2"/>
<dbReference type="InterPro" id="IPR000182">
    <property type="entry name" value="GNAT_dom"/>
</dbReference>
<evidence type="ECO:0000313" key="3">
    <source>
        <dbReference type="Proteomes" id="UP000273811"/>
    </source>
</evidence>
<protein>
    <submittedName>
        <fullName evidence="2">N-acetyltransferase</fullName>
    </submittedName>
</protein>
<dbReference type="Gene3D" id="3.40.630.30">
    <property type="match status" value="1"/>
</dbReference>
<dbReference type="GO" id="GO:0016747">
    <property type="term" value="F:acyltransferase activity, transferring groups other than amino-acyl groups"/>
    <property type="evidence" value="ECO:0007669"/>
    <property type="project" value="InterPro"/>
</dbReference>
<evidence type="ECO:0000259" key="1">
    <source>
        <dbReference type="PROSITE" id="PS51186"/>
    </source>
</evidence>
<keyword evidence="3" id="KW-1185">Reference proteome</keyword>
<feature type="domain" description="N-acetyltransferase" evidence="1">
    <location>
        <begin position="6"/>
        <end position="147"/>
    </location>
</feature>
<gene>
    <name evidence="2" type="ORF">D4N35_015755</name>
</gene>
<dbReference type="Proteomes" id="UP000273811">
    <property type="component" value="Unassembled WGS sequence"/>
</dbReference>
<dbReference type="CDD" id="cd04301">
    <property type="entry name" value="NAT_SF"/>
    <property type="match status" value="1"/>
</dbReference>
<name>A0A443IK58_9BACI</name>
<dbReference type="AlphaFoldDB" id="A0A443IK58"/>
<comment type="caution">
    <text evidence="2">The sequence shown here is derived from an EMBL/GenBank/DDBJ whole genome shotgun (WGS) entry which is preliminary data.</text>
</comment>
<sequence>MDVKYAQFTSIPEPEILNGILRLHKRVFGHSNHLIERMESKPGLLIIVAMHGEKVIGFKIGYKLDDEKFYSWLGGVDEKYRGNGIAAKLMELQHHNLRENGFSIVQTKTKNKWRNMLILNIKSGFDVIGTYTDERGEPKIILQKKLSDLTGKISKL</sequence>
<dbReference type="PROSITE" id="PS51186">
    <property type="entry name" value="GNAT"/>
    <property type="match status" value="1"/>
</dbReference>
<reference evidence="2" key="1">
    <citation type="submission" date="2018-12" db="EMBL/GenBank/DDBJ databases">
        <authorList>
            <person name="Sun L."/>
            <person name="Chen Z."/>
        </authorList>
    </citation>
    <scope>NUCLEOTIDE SEQUENCE [LARGE SCALE GENOMIC DNA]</scope>
    <source>
        <strain evidence="2">DSM 16012</strain>
    </source>
</reference>